<dbReference type="KEGG" id="mer:MMINT_12275"/>
<protein>
    <submittedName>
        <fullName evidence="1">Uncharacterized protein</fullName>
    </submittedName>
</protein>
<dbReference type="HOGENOM" id="CLU_2091189_0_0_2"/>
<dbReference type="InParanoid" id="R9T6E0"/>
<name>R9T6E0_METII</name>
<dbReference type="STRING" id="1295009.MMINT_12275"/>
<dbReference type="Proteomes" id="UP000014070">
    <property type="component" value="Chromosome"/>
</dbReference>
<keyword evidence="2" id="KW-1185">Reference proteome</keyword>
<accession>R9T6E0</accession>
<proteinExistence type="predicted"/>
<organism evidence="1 2">
    <name type="scientific">Methanomassiliicoccus intestinalis (strain Issoire-Mx1)</name>
    <dbReference type="NCBI Taxonomy" id="1295009"/>
    <lineage>
        <taxon>Archaea</taxon>
        <taxon>Methanobacteriati</taxon>
        <taxon>Thermoplasmatota</taxon>
        <taxon>Thermoplasmata</taxon>
        <taxon>Methanomassiliicoccales</taxon>
        <taxon>Methanomassiliicoccaceae</taxon>
        <taxon>Methanomassiliicoccus</taxon>
    </lineage>
</organism>
<sequence>MKNSQIYTADYKLYLQWSVKIIKYNYFKQNASCFRGVRLKGSMASHTPRKYNMKIGVTKEVLDTVDMRIKKIGFKNRTDLLYFLLMNYLKEAAHEDLVNREIALLSRKEKQQNELK</sequence>
<dbReference type="AlphaFoldDB" id="R9T6E0"/>
<dbReference type="EMBL" id="CP005934">
    <property type="protein sequence ID" value="AGN26557.1"/>
    <property type="molecule type" value="Genomic_DNA"/>
</dbReference>
<reference evidence="1 2" key="1">
    <citation type="journal article" date="2013" name="Genome Announc.">
        <title>Genome sequence of 'Candidatus Methanomassiliicoccus intestinalis' Issoire-Mx1, a third thermoplasmatales-related methanogenic archaeon from human feces.</title>
        <authorList>
            <person name="Borrel G."/>
            <person name="Harris H.M."/>
            <person name="Parisot N."/>
            <person name="Gaci N."/>
            <person name="Tottey W."/>
            <person name="Mihajlovski A."/>
            <person name="Deane J."/>
            <person name="Gribaldo S."/>
            <person name="Bardot O."/>
            <person name="Peyretaillade E."/>
            <person name="Peyret P."/>
            <person name="O'Toole P.W."/>
            <person name="Brugere J.F."/>
        </authorList>
    </citation>
    <scope>NUCLEOTIDE SEQUENCE [LARGE SCALE GENOMIC DNA]</scope>
    <source>
        <strain evidence="1 2">Issoire-Mx1</strain>
    </source>
</reference>
<gene>
    <name evidence="1" type="ORF">MMINT_12275</name>
</gene>
<evidence type="ECO:0000313" key="2">
    <source>
        <dbReference type="Proteomes" id="UP000014070"/>
    </source>
</evidence>
<evidence type="ECO:0000313" key="1">
    <source>
        <dbReference type="EMBL" id="AGN26557.1"/>
    </source>
</evidence>